<keyword evidence="2" id="KW-1185">Reference proteome</keyword>
<evidence type="ECO:0000313" key="2">
    <source>
        <dbReference type="Proteomes" id="UP000805193"/>
    </source>
</evidence>
<reference evidence="1 2" key="1">
    <citation type="journal article" date="2020" name="Cell">
        <title>Large-Scale Comparative Analyses of Tick Genomes Elucidate Their Genetic Diversity and Vector Capacities.</title>
        <authorList>
            <consortium name="Tick Genome and Microbiome Consortium (TIGMIC)"/>
            <person name="Jia N."/>
            <person name="Wang J."/>
            <person name="Shi W."/>
            <person name="Du L."/>
            <person name="Sun Y."/>
            <person name="Zhan W."/>
            <person name="Jiang J.F."/>
            <person name="Wang Q."/>
            <person name="Zhang B."/>
            <person name="Ji P."/>
            <person name="Bell-Sakyi L."/>
            <person name="Cui X.M."/>
            <person name="Yuan T.T."/>
            <person name="Jiang B.G."/>
            <person name="Yang W.F."/>
            <person name="Lam T.T."/>
            <person name="Chang Q.C."/>
            <person name="Ding S.J."/>
            <person name="Wang X.J."/>
            <person name="Zhu J.G."/>
            <person name="Ruan X.D."/>
            <person name="Zhao L."/>
            <person name="Wei J.T."/>
            <person name="Ye R.Z."/>
            <person name="Que T.C."/>
            <person name="Du C.H."/>
            <person name="Zhou Y.H."/>
            <person name="Cheng J.X."/>
            <person name="Dai P.F."/>
            <person name="Guo W.B."/>
            <person name="Han X.H."/>
            <person name="Huang E.J."/>
            <person name="Li L.F."/>
            <person name="Wei W."/>
            <person name="Gao Y.C."/>
            <person name="Liu J.Z."/>
            <person name="Shao H.Z."/>
            <person name="Wang X."/>
            <person name="Wang C.C."/>
            <person name="Yang T.C."/>
            <person name="Huo Q.B."/>
            <person name="Li W."/>
            <person name="Chen H.Y."/>
            <person name="Chen S.E."/>
            <person name="Zhou L.G."/>
            <person name="Ni X.B."/>
            <person name="Tian J.H."/>
            <person name="Sheng Y."/>
            <person name="Liu T."/>
            <person name="Pan Y.S."/>
            <person name="Xia L.Y."/>
            <person name="Li J."/>
            <person name="Zhao F."/>
            <person name="Cao W.C."/>
        </authorList>
    </citation>
    <scope>NUCLEOTIDE SEQUENCE [LARGE SCALE GENOMIC DNA]</scope>
    <source>
        <strain evidence="1">Iper-2018</strain>
    </source>
</reference>
<protein>
    <submittedName>
        <fullName evidence="1">Uncharacterized protein</fullName>
    </submittedName>
</protein>
<gene>
    <name evidence="1" type="ORF">HPB47_005617</name>
</gene>
<dbReference type="Proteomes" id="UP000805193">
    <property type="component" value="Unassembled WGS sequence"/>
</dbReference>
<organism evidence="1 2">
    <name type="scientific">Ixodes persulcatus</name>
    <name type="common">Taiga tick</name>
    <dbReference type="NCBI Taxonomy" id="34615"/>
    <lineage>
        <taxon>Eukaryota</taxon>
        <taxon>Metazoa</taxon>
        <taxon>Ecdysozoa</taxon>
        <taxon>Arthropoda</taxon>
        <taxon>Chelicerata</taxon>
        <taxon>Arachnida</taxon>
        <taxon>Acari</taxon>
        <taxon>Parasitiformes</taxon>
        <taxon>Ixodida</taxon>
        <taxon>Ixodoidea</taxon>
        <taxon>Ixodidae</taxon>
        <taxon>Ixodinae</taxon>
        <taxon>Ixodes</taxon>
    </lineage>
</organism>
<evidence type="ECO:0000313" key="1">
    <source>
        <dbReference type="EMBL" id="KAG0417414.1"/>
    </source>
</evidence>
<name>A0AC60PCS7_IXOPE</name>
<proteinExistence type="predicted"/>
<dbReference type="EMBL" id="JABSTQ010010845">
    <property type="protein sequence ID" value="KAG0417414.1"/>
    <property type="molecule type" value="Genomic_DNA"/>
</dbReference>
<sequence length="116" mass="12547">MQQLLGSTAAGLDSLLLREIFLQRLPSNVRMVLTSTGEKDLSKLAERADALMAVATPSVATVQAEPAQPDQLHELRAEISRLANTVAALRAGHGPNESITTFVEDALRLIEHPRQP</sequence>
<accession>A0AC60PCS7</accession>
<comment type="caution">
    <text evidence="1">The sequence shown here is derived from an EMBL/GenBank/DDBJ whole genome shotgun (WGS) entry which is preliminary data.</text>
</comment>